<evidence type="ECO:0000256" key="1">
    <source>
        <dbReference type="SAM" id="MobiDB-lite"/>
    </source>
</evidence>
<feature type="non-terminal residue" evidence="2">
    <location>
        <position position="1"/>
    </location>
</feature>
<organism evidence="2">
    <name type="scientific">Tanacetum cinerariifolium</name>
    <name type="common">Dalmatian daisy</name>
    <name type="synonym">Chrysanthemum cinerariifolium</name>
    <dbReference type="NCBI Taxonomy" id="118510"/>
    <lineage>
        <taxon>Eukaryota</taxon>
        <taxon>Viridiplantae</taxon>
        <taxon>Streptophyta</taxon>
        <taxon>Embryophyta</taxon>
        <taxon>Tracheophyta</taxon>
        <taxon>Spermatophyta</taxon>
        <taxon>Magnoliopsida</taxon>
        <taxon>eudicotyledons</taxon>
        <taxon>Gunneridae</taxon>
        <taxon>Pentapetalae</taxon>
        <taxon>asterids</taxon>
        <taxon>campanulids</taxon>
        <taxon>Asterales</taxon>
        <taxon>Asteraceae</taxon>
        <taxon>Asteroideae</taxon>
        <taxon>Anthemideae</taxon>
        <taxon>Anthemidinae</taxon>
        <taxon>Tanacetum</taxon>
    </lineage>
</organism>
<reference evidence="2" key="1">
    <citation type="journal article" date="2019" name="Sci. Rep.">
        <title>Draft genome of Tanacetum cinerariifolium, the natural source of mosquito coil.</title>
        <authorList>
            <person name="Yamashiro T."/>
            <person name="Shiraishi A."/>
            <person name="Satake H."/>
            <person name="Nakayama K."/>
        </authorList>
    </citation>
    <scope>NUCLEOTIDE SEQUENCE</scope>
</reference>
<feature type="compositionally biased region" description="Basic and acidic residues" evidence="1">
    <location>
        <begin position="35"/>
        <end position="52"/>
    </location>
</feature>
<feature type="region of interest" description="Disordered" evidence="1">
    <location>
        <begin position="1"/>
        <end position="52"/>
    </location>
</feature>
<name>A0A699VLZ4_TANCI</name>
<protein>
    <submittedName>
        <fullName evidence="2">Uncharacterized protein</fullName>
    </submittedName>
</protein>
<dbReference type="EMBL" id="BKCJ011446091">
    <property type="protein sequence ID" value="GFD34396.1"/>
    <property type="molecule type" value="Genomic_DNA"/>
</dbReference>
<sequence>NNDGDAAFNGKEPDFDVKKPESEVNVSLSSSALSRKQDDKTKKEAKGKSPIE</sequence>
<evidence type="ECO:0000313" key="2">
    <source>
        <dbReference type="EMBL" id="GFD34396.1"/>
    </source>
</evidence>
<feature type="non-terminal residue" evidence="2">
    <location>
        <position position="52"/>
    </location>
</feature>
<proteinExistence type="predicted"/>
<feature type="compositionally biased region" description="Polar residues" evidence="1">
    <location>
        <begin position="24"/>
        <end position="34"/>
    </location>
</feature>
<feature type="compositionally biased region" description="Basic and acidic residues" evidence="1">
    <location>
        <begin position="11"/>
        <end position="22"/>
    </location>
</feature>
<dbReference type="AlphaFoldDB" id="A0A699VLZ4"/>
<comment type="caution">
    <text evidence="2">The sequence shown here is derived from an EMBL/GenBank/DDBJ whole genome shotgun (WGS) entry which is preliminary data.</text>
</comment>
<accession>A0A699VLZ4</accession>
<gene>
    <name evidence="2" type="ORF">Tci_906365</name>
</gene>